<keyword evidence="2" id="KW-1185">Reference proteome</keyword>
<name>A0ACB5TJD6_AMBMO</name>
<organism evidence="1 2">
    <name type="scientific">Ambrosiozyma monospora</name>
    <name type="common">Yeast</name>
    <name type="synonym">Endomycopsis monosporus</name>
    <dbReference type="NCBI Taxonomy" id="43982"/>
    <lineage>
        <taxon>Eukaryota</taxon>
        <taxon>Fungi</taxon>
        <taxon>Dikarya</taxon>
        <taxon>Ascomycota</taxon>
        <taxon>Saccharomycotina</taxon>
        <taxon>Pichiomycetes</taxon>
        <taxon>Pichiales</taxon>
        <taxon>Pichiaceae</taxon>
        <taxon>Ambrosiozyma</taxon>
    </lineage>
</organism>
<gene>
    <name evidence="1" type="ORF">Amon02_000839200</name>
</gene>
<proteinExistence type="predicted"/>
<evidence type="ECO:0000313" key="2">
    <source>
        <dbReference type="Proteomes" id="UP001165064"/>
    </source>
</evidence>
<accession>A0ACB5TJD6</accession>
<dbReference type="EMBL" id="BSXS01007382">
    <property type="protein sequence ID" value="GME88601.1"/>
    <property type="molecule type" value="Genomic_DNA"/>
</dbReference>
<protein>
    <submittedName>
        <fullName evidence="1">Unnamed protein product</fullName>
    </submittedName>
</protein>
<reference evidence="1" key="1">
    <citation type="submission" date="2023-04" db="EMBL/GenBank/DDBJ databases">
        <title>Ambrosiozyma monospora NBRC 10751.</title>
        <authorList>
            <person name="Ichikawa N."/>
            <person name="Sato H."/>
            <person name="Tonouchi N."/>
        </authorList>
    </citation>
    <scope>NUCLEOTIDE SEQUENCE</scope>
    <source>
        <strain evidence="1">NBRC 10751</strain>
    </source>
</reference>
<sequence length="165" mass="18842">MVTQLPLNKNEMKDWQITSFTNLTRMDLFCVNPSDPKPTSSNLHELVFKSIDHNFNSRHELCLSKSRYPFELPYSIISLSLCDVKLDECSEYSEIKLPAGLVRLKITGVYSDIKFVETSNISRLTELTNVDFTLYGGGYDEELEKDLVVTHTQALSHLSTLFQQA</sequence>
<dbReference type="Proteomes" id="UP001165064">
    <property type="component" value="Unassembled WGS sequence"/>
</dbReference>
<comment type="caution">
    <text evidence="1">The sequence shown here is derived from an EMBL/GenBank/DDBJ whole genome shotgun (WGS) entry which is preliminary data.</text>
</comment>
<evidence type="ECO:0000313" key="1">
    <source>
        <dbReference type="EMBL" id="GME88601.1"/>
    </source>
</evidence>